<organism evidence="2">
    <name type="scientific">Picea sitchensis</name>
    <name type="common">Sitka spruce</name>
    <name type="synonym">Pinus sitchensis</name>
    <dbReference type="NCBI Taxonomy" id="3332"/>
    <lineage>
        <taxon>Eukaryota</taxon>
        <taxon>Viridiplantae</taxon>
        <taxon>Streptophyta</taxon>
        <taxon>Embryophyta</taxon>
        <taxon>Tracheophyta</taxon>
        <taxon>Spermatophyta</taxon>
        <taxon>Pinopsida</taxon>
        <taxon>Pinidae</taxon>
        <taxon>Conifers I</taxon>
        <taxon>Pinales</taxon>
        <taxon>Pinaceae</taxon>
        <taxon>Picea</taxon>
    </lineage>
</organism>
<gene>
    <name evidence="2" type="primary">orf03802</name>
    <name evidence="2" type="ORF">Q903MT_gene3779</name>
</gene>
<accession>A0A6B9XVS1</accession>
<feature type="region of interest" description="Disordered" evidence="1">
    <location>
        <begin position="1"/>
        <end position="24"/>
    </location>
</feature>
<evidence type="ECO:0000256" key="1">
    <source>
        <dbReference type="SAM" id="MobiDB-lite"/>
    </source>
</evidence>
<sequence>MSSDPSMPEAPYPSPDTKPPLHLGTHITQIPFLFPPPGVVGTPIMTTLGLPGQG</sequence>
<name>A0A6B9XVS1_PICSI</name>
<evidence type="ECO:0000313" key="2">
    <source>
        <dbReference type="EMBL" id="QHR89757.1"/>
    </source>
</evidence>
<protein>
    <submittedName>
        <fullName evidence="2">Uncharacterized protein</fullName>
    </submittedName>
</protein>
<reference evidence="2" key="1">
    <citation type="submission" date="2019-03" db="EMBL/GenBank/DDBJ databases">
        <title>Largest Complete Mitochondrial Genome of a Gymnosperm, Sitka Spruce (Picea sitchensis), Indicates Complex Physical Structure.</title>
        <authorList>
            <person name="Jackman S.D."/>
            <person name="Coombe L."/>
            <person name="Warren R."/>
            <person name="Kirk H."/>
            <person name="Trinh E."/>
            <person name="McLeod T."/>
            <person name="Pleasance S."/>
            <person name="Pandoh P."/>
            <person name="Zhao Y."/>
            <person name="Coope R."/>
            <person name="Bousquet J."/>
            <person name="Bohlmann J.C."/>
            <person name="Jones S.J.M."/>
            <person name="Birol I."/>
        </authorList>
    </citation>
    <scope>NUCLEOTIDE SEQUENCE</scope>
    <source>
        <strain evidence="2">Q903</strain>
    </source>
</reference>
<geneLocation type="mitochondrion" evidence="2"/>
<keyword evidence="2" id="KW-0496">Mitochondrion</keyword>
<proteinExistence type="predicted"/>
<feature type="compositionally biased region" description="Pro residues" evidence="1">
    <location>
        <begin position="8"/>
        <end position="18"/>
    </location>
</feature>
<dbReference type="AlphaFoldDB" id="A0A6B9XVS1"/>
<dbReference type="EMBL" id="MK697699">
    <property type="protein sequence ID" value="QHR89757.1"/>
    <property type="molecule type" value="Genomic_DNA"/>
</dbReference>